<name>A0AAV8V1S7_9RHOD</name>
<protein>
    <recommendedName>
        <fullName evidence="5">Protein CASP</fullName>
    </recommendedName>
</protein>
<evidence type="ECO:0000313" key="3">
    <source>
        <dbReference type="EMBL" id="KAJ8907137.1"/>
    </source>
</evidence>
<reference evidence="3 4" key="1">
    <citation type="journal article" date="2023" name="Nat. Commun.">
        <title>Origin of minicircular mitochondrial genomes in red algae.</title>
        <authorList>
            <person name="Lee Y."/>
            <person name="Cho C.H."/>
            <person name="Lee Y.M."/>
            <person name="Park S.I."/>
            <person name="Yang J.H."/>
            <person name="West J.A."/>
            <person name="Bhattacharya D."/>
            <person name="Yoon H.S."/>
        </authorList>
    </citation>
    <scope>NUCLEOTIDE SEQUENCE [LARGE SCALE GENOMIC DNA]</scope>
    <source>
        <strain evidence="3 4">CCMP1338</strain>
        <tissue evidence="3">Whole cell</tissue>
    </source>
</reference>
<evidence type="ECO:0000256" key="2">
    <source>
        <dbReference type="SAM" id="MobiDB-lite"/>
    </source>
</evidence>
<dbReference type="AlphaFoldDB" id="A0AAV8V1S7"/>
<feature type="coiled-coil region" evidence="1">
    <location>
        <begin position="79"/>
        <end position="117"/>
    </location>
</feature>
<keyword evidence="1" id="KW-0175">Coiled coil</keyword>
<gene>
    <name evidence="3" type="ORF">NDN08_003619</name>
</gene>
<organism evidence="3 4">
    <name type="scientific">Rhodosorus marinus</name>
    <dbReference type="NCBI Taxonomy" id="101924"/>
    <lineage>
        <taxon>Eukaryota</taxon>
        <taxon>Rhodophyta</taxon>
        <taxon>Stylonematophyceae</taxon>
        <taxon>Stylonematales</taxon>
        <taxon>Stylonemataceae</taxon>
        <taxon>Rhodosorus</taxon>
    </lineage>
</organism>
<sequence length="153" mass="17500">MTIKRVATGGGPFEEATVLLRRMRELQATLDARENKYTETERRLALSQEQLMKRFGRVPMEHSHSRKTIGCVREDMSTLAELSKTLRQESERCAQENIQLKAENQSFLEENQKLQMQIRQFEAGNYVEYTSPMSLLGPQDAAMEPETGESSGK</sequence>
<dbReference type="Proteomes" id="UP001157974">
    <property type="component" value="Unassembled WGS sequence"/>
</dbReference>
<evidence type="ECO:0000313" key="4">
    <source>
        <dbReference type="Proteomes" id="UP001157974"/>
    </source>
</evidence>
<dbReference type="EMBL" id="JAMWBK010000003">
    <property type="protein sequence ID" value="KAJ8907137.1"/>
    <property type="molecule type" value="Genomic_DNA"/>
</dbReference>
<feature type="coiled-coil region" evidence="1">
    <location>
        <begin position="16"/>
        <end position="50"/>
    </location>
</feature>
<evidence type="ECO:0000256" key="1">
    <source>
        <dbReference type="SAM" id="Coils"/>
    </source>
</evidence>
<keyword evidence="4" id="KW-1185">Reference proteome</keyword>
<evidence type="ECO:0008006" key="5">
    <source>
        <dbReference type="Google" id="ProtNLM"/>
    </source>
</evidence>
<comment type="caution">
    <text evidence="3">The sequence shown here is derived from an EMBL/GenBank/DDBJ whole genome shotgun (WGS) entry which is preliminary data.</text>
</comment>
<feature type="region of interest" description="Disordered" evidence="2">
    <location>
        <begin position="132"/>
        <end position="153"/>
    </location>
</feature>
<accession>A0AAV8V1S7</accession>
<proteinExistence type="predicted"/>